<evidence type="ECO:0000313" key="4">
    <source>
        <dbReference type="Proteomes" id="UP000240322"/>
    </source>
</evidence>
<feature type="domain" description="Creatinase N-terminal" evidence="2">
    <location>
        <begin position="12"/>
        <end position="154"/>
    </location>
</feature>
<dbReference type="InterPro" id="IPR036005">
    <property type="entry name" value="Creatinase/aminopeptidase-like"/>
</dbReference>
<evidence type="ECO:0000259" key="1">
    <source>
        <dbReference type="Pfam" id="PF00557"/>
    </source>
</evidence>
<accession>A0A2R6AW41</accession>
<evidence type="ECO:0000259" key="2">
    <source>
        <dbReference type="Pfam" id="PF01321"/>
    </source>
</evidence>
<dbReference type="InterPro" id="IPR000587">
    <property type="entry name" value="Creatinase_N"/>
</dbReference>
<dbReference type="SUPFAM" id="SSF53092">
    <property type="entry name" value="Creatinase/prolidase N-terminal domain"/>
    <property type="match status" value="1"/>
</dbReference>
<dbReference type="InterPro" id="IPR050659">
    <property type="entry name" value="Peptidase_M24B"/>
</dbReference>
<reference evidence="3 4" key="1">
    <citation type="submission" date="2017-04" db="EMBL/GenBank/DDBJ databases">
        <title>Novel microbial lineages endemic to geothermal iron-oxide mats fill important gaps in the evolutionary history of Archaea.</title>
        <authorList>
            <person name="Jay Z.J."/>
            <person name="Beam J.P."/>
            <person name="Dlakic M."/>
            <person name="Rusch D.B."/>
            <person name="Kozubal M.A."/>
            <person name="Inskeep W.P."/>
        </authorList>
    </citation>
    <scope>NUCLEOTIDE SEQUENCE [LARGE SCALE GENOMIC DNA]</scope>
    <source>
        <strain evidence="3">OSP_D</strain>
    </source>
</reference>
<feature type="domain" description="Peptidase M24" evidence="1">
    <location>
        <begin position="162"/>
        <end position="378"/>
    </location>
</feature>
<dbReference type="Gene3D" id="3.40.350.10">
    <property type="entry name" value="Creatinase/prolidase N-terminal domain"/>
    <property type="match status" value="1"/>
</dbReference>
<dbReference type="Pfam" id="PF01321">
    <property type="entry name" value="Creatinase_N"/>
    <property type="match status" value="1"/>
</dbReference>
<sequence>MFKLPQSEYEGRIGRLRGLMSSKGLDAVYMSGPTNLKYFLGFNYLPTERAAAIIVPREGEITFFGPIIEKDHLPYQTKLITRVFTYMDYPGEVHPMKLFAGWLEQIGLTGKKIGVDNPAFYSSPYGYKGPLLSELVPNTSFIPVGDDLYEMRIIKSENELSLIRESVRWGHVAHELLQKYVAPGVYDFEVAARASLEASVKMKRELGPEFKATTASPLIAHAGIRGQVGEASAFPHALSIERPIRKGDIIGTGASADVGGYHSELERNLFMGEPSEKVRKYHEIALKMQEAAFQALKPGAKCSDADKASYRVAKEYGVTDFLRHHSGHGMGLEGHEPPFLDVGEQTVLKPGMVFSCEPGIYIPGLGGFRHSDTIIITEDSAEWVNKYPRDTDSLVVKC</sequence>
<dbReference type="EMBL" id="NEXE01000055">
    <property type="protein sequence ID" value="PSN90566.1"/>
    <property type="molecule type" value="Genomic_DNA"/>
</dbReference>
<dbReference type="AlphaFoldDB" id="A0A2R6AW41"/>
<name>A0A2R6AW41_9ARCH</name>
<dbReference type="PANTHER" id="PTHR46112">
    <property type="entry name" value="AMINOPEPTIDASE"/>
    <property type="match status" value="1"/>
</dbReference>
<dbReference type="Proteomes" id="UP000240322">
    <property type="component" value="Unassembled WGS sequence"/>
</dbReference>
<evidence type="ECO:0000313" key="3">
    <source>
        <dbReference type="EMBL" id="PSN90566.1"/>
    </source>
</evidence>
<dbReference type="InterPro" id="IPR029149">
    <property type="entry name" value="Creatin/AminoP/Spt16_N"/>
</dbReference>
<organism evidence="3 4">
    <name type="scientific">Candidatus Marsarchaeota G2 archaeon OSP_D</name>
    <dbReference type="NCBI Taxonomy" id="1978157"/>
    <lineage>
        <taxon>Archaea</taxon>
        <taxon>Candidatus Marsarchaeota</taxon>
        <taxon>Candidatus Marsarchaeota group 2</taxon>
    </lineage>
</organism>
<dbReference type="Gene3D" id="3.90.230.10">
    <property type="entry name" value="Creatinase/methionine aminopeptidase superfamily"/>
    <property type="match status" value="1"/>
</dbReference>
<protein>
    <submittedName>
        <fullName evidence="3">Peptidase M24</fullName>
    </submittedName>
</protein>
<proteinExistence type="predicted"/>
<comment type="caution">
    <text evidence="3">The sequence shown here is derived from an EMBL/GenBank/DDBJ whole genome shotgun (WGS) entry which is preliminary data.</text>
</comment>
<dbReference type="Pfam" id="PF00557">
    <property type="entry name" value="Peptidase_M24"/>
    <property type="match status" value="1"/>
</dbReference>
<dbReference type="PANTHER" id="PTHR46112:SF2">
    <property type="entry name" value="XAA-PRO AMINOPEPTIDASE P-RELATED"/>
    <property type="match status" value="1"/>
</dbReference>
<dbReference type="InterPro" id="IPR000994">
    <property type="entry name" value="Pept_M24"/>
</dbReference>
<gene>
    <name evidence="3" type="ORF">B9Q03_06455</name>
</gene>
<dbReference type="SUPFAM" id="SSF55920">
    <property type="entry name" value="Creatinase/aminopeptidase"/>
    <property type="match status" value="1"/>
</dbReference>